<dbReference type="InterPro" id="IPR052155">
    <property type="entry name" value="Biofilm_reg_signaling"/>
</dbReference>
<keyword evidence="5" id="KW-1185">Reference proteome</keyword>
<dbReference type="HOGENOM" id="CLU_000445_70_20_7"/>
<dbReference type="NCBIfam" id="TIGR00254">
    <property type="entry name" value="GGDEF"/>
    <property type="match status" value="1"/>
</dbReference>
<dbReference type="CDD" id="cd01948">
    <property type="entry name" value="EAL"/>
    <property type="match status" value="1"/>
</dbReference>
<reference evidence="4 5" key="1">
    <citation type="submission" date="2005-10" db="EMBL/GenBank/DDBJ databases">
        <title>Complete sequence of Geobacter metallireducens GS-15.</title>
        <authorList>
            <consortium name="US DOE Joint Genome Institute"/>
            <person name="Copeland A."/>
            <person name="Lucas S."/>
            <person name="Lapidus A."/>
            <person name="Barry K."/>
            <person name="Detter J.C."/>
            <person name="Glavina T."/>
            <person name="Hammon N."/>
            <person name="Israni S."/>
            <person name="Pitluck S."/>
            <person name="Di Bartolo G."/>
            <person name="Chain P."/>
            <person name="Schmutz J."/>
            <person name="Larimer F."/>
            <person name="Land M."/>
            <person name="Kyrpides N."/>
            <person name="Ivanova N."/>
            <person name="Richardson P."/>
        </authorList>
    </citation>
    <scope>NUCLEOTIDE SEQUENCE [LARGE SCALE GENOMIC DNA]</scope>
    <source>
        <strain evidence="5">ATCC 53774 / DSM 7210 / GS-15</strain>
    </source>
</reference>
<dbReference type="AlphaFoldDB" id="Q39XK0"/>
<dbReference type="PROSITE" id="PS50883">
    <property type="entry name" value="EAL"/>
    <property type="match status" value="1"/>
</dbReference>
<dbReference type="SUPFAM" id="SSF55073">
    <property type="entry name" value="Nucleotide cyclase"/>
    <property type="match status" value="1"/>
</dbReference>
<feature type="domain" description="EAL" evidence="2">
    <location>
        <begin position="474"/>
        <end position="728"/>
    </location>
</feature>
<dbReference type="PANTHER" id="PTHR44757">
    <property type="entry name" value="DIGUANYLATE CYCLASE DGCP"/>
    <property type="match status" value="1"/>
</dbReference>
<proteinExistence type="predicted"/>
<evidence type="ECO:0000313" key="5">
    <source>
        <dbReference type="Proteomes" id="UP000007073"/>
    </source>
</evidence>
<sequence length="736" mass="82248">MTTLYRSIARLTTLFAGAITITVAVLVPAGYFLVSYQYLLGSLDTQAEVNSRAVTRLVTANPEMWRYEEVRLMELLERRSRRDIPEVRRVLDLQGKTIVASADHLRPPVVSRRYAIYDAGHAVAQLEISRSLGPLLLETALVAACALLVGGLGFVMLRTIPLRAVNQAHQSLAESEAKYRSLYDSMKEGMALHRIISDMEGNSVGFEVVDVNPSFASILGMEKSAIIGMGGEEFFSGALMARFAEIVRGAESGEALMFELPLPEKNLFFDVSVFYPDSGLFATLFEDTTERKKSDEQIQRLAYYDTLTALPNRTLFLDRLEQALAGAIRDNGKFALFFIDLDGFKVINDNLGHAQGDLLLTMVSQRLREGIRRKDTLARLGGDEFMVLISYAGEERNAAHLAQHLLERISPPYEIGSRVVYTSASIGISIFPDDGRDAETLLRCADMAMYAAKEAGRNGYHFHSPEMNRKAHERMELEMSLRQALERDEFFLEFQPIINVGGDCLVGAEALVRWQHPAQGRVMPGTFIPLAESSGLIIPLGEWVLRKACEKMKEWRDAGLPPVKLSVNISGRQFEQRNFTALVDEVLKETGVDARALQFELTETSLMKDAGATVSALYKLKELDLRIVVDDFGTGYSSLAYLKNFPIDHIKIDRSFVMDICDDPDDRSIVEAIVAMANKLNLDVVAEGVETREQRDLLLDLGCHEMQGFLFHRPLPEEKFVELLRDVRLCTLPAAL</sequence>
<keyword evidence="1" id="KW-1133">Transmembrane helix</keyword>
<evidence type="ECO:0000256" key="1">
    <source>
        <dbReference type="SAM" id="Phobius"/>
    </source>
</evidence>
<name>Q39XK0_GEOMG</name>
<accession>Q39XK0</accession>
<dbReference type="SMART" id="SM00267">
    <property type="entry name" value="GGDEF"/>
    <property type="match status" value="1"/>
</dbReference>
<dbReference type="Gene3D" id="3.30.70.270">
    <property type="match status" value="1"/>
</dbReference>
<dbReference type="InterPro" id="IPR029787">
    <property type="entry name" value="Nucleotide_cyclase"/>
</dbReference>
<dbReference type="RefSeq" id="WP_004513527.1">
    <property type="nucleotide sequence ID" value="NC_007517.1"/>
</dbReference>
<dbReference type="PROSITE" id="PS50887">
    <property type="entry name" value="GGDEF"/>
    <property type="match status" value="1"/>
</dbReference>
<dbReference type="InterPro" id="IPR000160">
    <property type="entry name" value="GGDEF_dom"/>
</dbReference>
<dbReference type="SUPFAM" id="SSF141868">
    <property type="entry name" value="EAL domain-like"/>
    <property type="match status" value="1"/>
</dbReference>
<gene>
    <name evidence="4" type="ordered locus">Gmet_0782</name>
</gene>
<keyword evidence="1" id="KW-0472">Membrane</keyword>
<organism evidence="4 5">
    <name type="scientific">Geobacter metallireducens (strain ATCC 53774 / DSM 7210 / GS-15)</name>
    <dbReference type="NCBI Taxonomy" id="269799"/>
    <lineage>
        <taxon>Bacteria</taxon>
        <taxon>Pseudomonadati</taxon>
        <taxon>Thermodesulfobacteriota</taxon>
        <taxon>Desulfuromonadia</taxon>
        <taxon>Geobacterales</taxon>
        <taxon>Geobacteraceae</taxon>
        <taxon>Geobacter</taxon>
    </lineage>
</organism>
<dbReference type="Pfam" id="PF00563">
    <property type="entry name" value="EAL"/>
    <property type="match status" value="1"/>
</dbReference>
<dbReference type="CDD" id="cd01949">
    <property type="entry name" value="GGDEF"/>
    <property type="match status" value="1"/>
</dbReference>
<protein>
    <submittedName>
        <fullName evidence="4">Sensor diguanylate cyclase/phosphodiesterase, S-box-containing</fullName>
    </submittedName>
</protein>
<dbReference type="InterPro" id="IPR035919">
    <property type="entry name" value="EAL_sf"/>
</dbReference>
<dbReference type="Pfam" id="PF13188">
    <property type="entry name" value="PAS_8"/>
    <property type="match status" value="1"/>
</dbReference>
<dbReference type="FunFam" id="3.20.20.450:FF:000001">
    <property type="entry name" value="Cyclic di-GMP phosphodiesterase yahA"/>
    <property type="match status" value="1"/>
</dbReference>
<dbReference type="EMBL" id="CP000148">
    <property type="protein sequence ID" value="ABB31024.1"/>
    <property type="molecule type" value="Genomic_DNA"/>
</dbReference>
<dbReference type="Gene3D" id="3.30.450.20">
    <property type="entry name" value="PAS domain"/>
    <property type="match status" value="1"/>
</dbReference>
<dbReference type="PANTHER" id="PTHR44757:SF2">
    <property type="entry name" value="BIOFILM ARCHITECTURE MAINTENANCE PROTEIN MBAA"/>
    <property type="match status" value="1"/>
</dbReference>
<dbReference type="Proteomes" id="UP000007073">
    <property type="component" value="Chromosome"/>
</dbReference>
<dbReference type="InterPro" id="IPR000014">
    <property type="entry name" value="PAS"/>
</dbReference>
<feature type="domain" description="GGDEF" evidence="3">
    <location>
        <begin position="332"/>
        <end position="465"/>
    </location>
</feature>
<dbReference type="InterPro" id="IPR001633">
    <property type="entry name" value="EAL_dom"/>
</dbReference>
<feature type="transmembrane region" description="Helical" evidence="1">
    <location>
        <begin position="12"/>
        <end position="34"/>
    </location>
</feature>
<keyword evidence="1" id="KW-0812">Transmembrane</keyword>
<dbReference type="Pfam" id="PF00990">
    <property type="entry name" value="GGDEF"/>
    <property type="match status" value="1"/>
</dbReference>
<dbReference type="InterPro" id="IPR035965">
    <property type="entry name" value="PAS-like_dom_sf"/>
</dbReference>
<dbReference type="STRING" id="269799.Gmet_0782"/>
<reference evidence="4 5" key="2">
    <citation type="journal article" date="2009" name="BMC Microbiol.">
        <title>The genome sequence of Geobacter metallireducens: features of metabolism, physiology and regulation common and dissimilar to Geobacter sulfurreducens.</title>
        <authorList>
            <person name="Aklujkar M."/>
            <person name="Krushkal J."/>
            <person name="DiBartolo G."/>
            <person name="Lapidus A."/>
            <person name="Land M.L."/>
            <person name="Lovley D.R."/>
        </authorList>
    </citation>
    <scope>NUCLEOTIDE SEQUENCE [LARGE SCALE GENOMIC DNA]</scope>
    <source>
        <strain evidence="5">ATCC 53774 / DSM 7210 / GS-15</strain>
    </source>
</reference>
<dbReference type="SMART" id="SM00052">
    <property type="entry name" value="EAL"/>
    <property type="match status" value="1"/>
</dbReference>
<evidence type="ECO:0000313" key="4">
    <source>
        <dbReference type="EMBL" id="ABB31024.1"/>
    </source>
</evidence>
<dbReference type="SUPFAM" id="SSF55785">
    <property type="entry name" value="PYP-like sensor domain (PAS domain)"/>
    <property type="match status" value="1"/>
</dbReference>
<dbReference type="eggNOG" id="COG5001">
    <property type="taxonomic scope" value="Bacteria"/>
</dbReference>
<dbReference type="Gene3D" id="3.20.20.450">
    <property type="entry name" value="EAL domain"/>
    <property type="match status" value="1"/>
</dbReference>
<dbReference type="InterPro" id="IPR043128">
    <property type="entry name" value="Rev_trsase/Diguanyl_cyclase"/>
</dbReference>
<dbReference type="KEGG" id="gme:Gmet_0782"/>
<evidence type="ECO:0000259" key="2">
    <source>
        <dbReference type="PROSITE" id="PS50883"/>
    </source>
</evidence>
<evidence type="ECO:0000259" key="3">
    <source>
        <dbReference type="PROSITE" id="PS50887"/>
    </source>
</evidence>